<keyword evidence="1" id="KW-1133">Transmembrane helix</keyword>
<feature type="transmembrane region" description="Helical" evidence="1">
    <location>
        <begin position="42"/>
        <end position="63"/>
    </location>
</feature>
<dbReference type="EMBL" id="JXTP01000009">
    <property type="protein sequence ID" value="KIU29978.1"/>
    <property type="molecule type" value="Genomic_DNA"/>
</dbReference>
<gene>
    <name evidence="2" type="ORF">SR41_01805</name>
</gene>
<feature type="transmembrane region" description="Helical" evidence="1">
    <location>
        <begin position="15"/>
        <end position="36"/>
    </location>
</feature>
<evidence type="ECO:0000313" key="2">
    <source>
        <dbReference type="EMBL" id="KIU29978.1"/>
    </source>
</evidence>
<dbReference type="Proteomes" id="UP000033203">
    <property type="component" value="Unassembled WGS sequence"/>
</dbReference>
<keyword evidence="1" id="KW-0812">Transmembrane</keyword>
<keyword evidence="1" id="KW-0472">Membrane</keyword>
<name>A0A0D1K8Q9_9SPHN</name>
<sequence length="77" mass="9114">MWTRIRRLFTIKTKFEAFVIIYGLAMGAVERGMHYLHQYPGWQGWMLFCCCPIAVFMVGGVLIDSVERRREEWGQPE</sequence>
<dbReference type="PATRIC" id="fig|1549858.7.peg.948"/>
<protein>
    <submittedName>
        <fullName evidence="2">Membrane protein</fullName>
    </submittedName>
</protein>
<reference evidence="2 3" key="1">
    <citation type="submission" date="2015-01" db="EMBL/GenBank/DDBJ databases">
        <title>Genome of Sphingomonas taxi strain 30a.</title>
        <authorList>
            <person name="Eevers N."/>
            <person name="Van Hamme J."/>
            <person name="Bottos E."/>
            <person name="Weyens N."/>
            <person name="Vangronsveld J."/>
        </authorList>
    </citation>
    <scope>NUCLEOTIDE SEQUENCE [LARGE SCALE GENOMIC DNA]</scope>
    <source>
        <strain evidence="2 3">30a</strain>
    </source>
</reference>
<comment type="caution">
    <text evidence="2">The sequence shown here is derived from an EMBL/GenBank/DDBJ whole genome shotgun (WGS) entry which is preliminary data.</text>
</comment>
<dbReference type="AlphaFoldDB" id="A0A0D1K8Q9"/>
<evidence type="ECO:0000256" key="1">
    <source>
        <dbReference type="SAM" id="Phobius"/>
    </source>
</evidence>
<organism evidence="2 3">
    <name type="scientific">Sphingomonas melonis</name>
    <dbReference type="NCBI Taxonomy" id="152682"/>
    <lineage>
        <taxon>Bacteria</taxon>
        <taxon>Pseudomonadati</taxon>
        <taxon>Pseudomonadota</taxon>
        <taxon>Alphaproteobacteria</taxon>
        <taxon>Sphingomonadales</taxon>
        <taxon>Sphingomonadaceae</taxon>
        <taxon>Sphingomonas</taxon>
    </lineage>
</organism>
<evidence type="ECO:0000313" key="3">
    <source>
        <dbReference type="Proteomes" id="UP000033203"/>
    </source>
</evidence>
<accession>A0A0D1K8Q9</accession>
<proteinExistence type="predicted"/>